<feature type="region of interest" description="Disordered" evidence="1">
    <location>
        <begin position="19"/>
        <end position="38"/>
    </location>
</feature>
<evidence type="ECO:0000313" key="2">
    <source>
        <dbReference type="EMBL" id="KIM90153.1"/>
    </source>
</evidence>
<sequence length="300" mass="31773">MPAYSNLFSSGLLAPRQGLCDSRAHTPTPADTPMLTPTTPGDPIDRFLTPTPTQNFSSNVIQVSPGPSGNNPFDTRTNTNTTELRPRLRKRRSSLSVTTNPMGNIKSSGRSAGHALQRTGLMSPSRMRSGSVGEFGNGNIASEETSLAGRMWSGCIGGVLRPKRVIRKPSDPAPTAPLPPLPSQPPLSPSKLAFPSLQPLLVAPNPRRPLAHRLNSAENQLLHSHLLASSPSITTTGTALGLADPDFNTKLGLAVSDSPFSSSVSPASGLKSPVLVTESSALGTPFQYHYQKIDEAMQEN</sequence>
<feature type="compositionally biased region" description="Polar residues" evidence="1">
    <location>
        <begin position="97"/>
        <end position="110"/>
    </location>
</feature>
<dbReference type="HOGENOM" id="CLU_089004_0_0_1"/>
<reference evidence="3" key="2">
    <citation type="submission" date="2015-01" db="EMBL/GenBank/DDBJ databases">
        <title>Evolutionary Origins and Diversification of the Mycorrhizal Mutualists.</title>
        <authorList>
            <consortium name="DOE Joint Genome Institute"/>
            <consortium name="Mycorrhizal Genomics Consortium"/>
            <person name="Kohler A."/>
            <person name="Kuo A."/>
            <person name="Nagy L.G."/>
            <person name="Floudas D."/>
            <person name="Copeland A."/>
            <person name="Barry K.W."/>
            <person name="Cichocki N."/>
            <person name="Veneault-Fourrey C."/>
            <person name="LaButti K."/>
            <person name="Lindquist E.A."/>
            <person name="Lipzen A."/>
            <person name="Lundell T."/>
            <person name="Morin E."/>
            <person name="Murat C."/>
            <person name="Riley R."/>
            <person name="Ohm R."/>
            <person name="Sun H."/>
            <person name="Tunlid A."/>
            <person name="Henrissat B."/>
            <person name="Grigoriev I.V."/>
            <person name="Hibbett D.S."/>
            <person name="Martin F."/>
        </authorList>
    </citation>
    <scope>NUCLEOTIDE SEQUENCE [LARGE SCALE GENOMIC DNA]</scope>
    <source>
        <strain evidence="3">F 1598</strain>
    </source>
</reference>
<dbReference type="InParanoid" id="A0A0C3BUF8"/>
<feature type="compositionally biased region" description="Pro residues" evidence="1">
    <location>
        <begin position="171"/>
        <end position="188"/>
    </location>
</feature>
<dbReference type="OrthoDB" id="3062963at2759"/>
<keyword evidence="3" id="KW-1185">Reference proteome</keyword>
<proteinExistence type="predicted"/>
<feature type="region of interest" description="Disordered" evidence="1">
    <location>
        <begin position="86"/>
        <end position="115"/>
    </location>
</feature>
<dbReference type="EMBL" id="KN832973">
    <property type="protein sequence ID" value="KIM90153.1"/>
    <property type="molecule type" value="Genomic_DNA"/>
</dbReference>
<reference evidence="2 3" key="1">
    <citation type="submission" date="2014-04" db="EMBL/GenBank/DDBJ databases">
        <authorList>
            <consortium name="DOE Joint Genome Institute"/>
            <person name="Kuo A."/>
            <person name="Tarkka M."/>
            <person name="Buscot F."/>
            <person name="Kohler A."/>
            <person name="Nagy L.G."/>
            <person name="Floudas D."/>
            <person name="Copeland A."/>
            <person name="Barry K.W."/>
            <person name="Cichocki N."/>
            <person name="Veneault-Fourrey C."/>
            <person name="LaButti K."/>
            <person name="Lindquist E.A."/>
            <person name="Lipzen A."/>
            <person name="Lundell T."/>
            <person name="Morin E."/>
            <person name="Murat C."/>
            <person name="Sun H."/>
            <person name="Tunlid A."/>
            <person name="Henrissat B."/>
            <person name="Grigoriev I.V."/>
            <person name="Hibbett D.S."/>
            <person name="Martin F."/>
            <person name="Nordberg H.P."/>
            <person name="Cantor M.N."/>
            <person name="Hua S.X."/>
        </authorList>
    </citation>
    <scope>NUCLEOTIDE SEQUENCE [LARGE SCALE GENOMIC DNA]</scope>
    <source>
        <strain evidence="2 3">F 1598</strain>
    </source>
</reference>
<gene>
    <name evidence="2" type="ORF">PILCRDRAFT_1520</name>
</gene>
<name>A0A0C3BUF8_PILCF</name>
<organism evidence="2 3">
    <name type="scientific">Piloderma croceum (strain F 1598)</name>
    <dbReference type="NCBI Taxonomy" id="765440"/>
    <lineage>
        <taxon>Eukaryota</taxon>
        <taxon>Fungi</taxon>
        <taxon>Dikarya</taxon>
        <taxon>Basidiomycota</taxon>
        <taxon>Agaricomycotina</taxon>
        <taxon>Agaricomycetes</taxon>
        <taxon>Agaricomycetidae</taxon>
        <taxon>Atheliales</taxon>
        <taxon>Atheliaceae</taxon>
        <taxon>Piloderma</taxon>
    </lineage>
</organism>
<feature type="region of interest" description="Disordered" evidence="1">
    <location>
        <begin position="166"/>
        <end position="192"/>
    </location>
</feature>
<dbReference type="Proteomes" id="UP000054166">
    <property type="component" value="Unassembled WGS sequence"/>
</dbReference>
<protein>
    <submittedName>
        <fullName evidence="2">Uncharacterized protein</fullName>
    </submittedName>
</protein>
<evidence type="ECO:0000256" key="1">
    <source>
        <dbReference type="SAM" id="MobiDB-lite"/>
    </source>
</evidence>
<accession>A0A0C3BUF8</accession>
<evidence type="ECO:0000313" key="3">
    <source>
        <dbReference type="Proteomes" id="UP000054166"/>
    </source>
</evidence>
<dbReference type="AlphaFoldDB" id="A0A0C3BUF8"/>